<evidence type="ECO:0000256" key="4">
    <source>
        <dbReference type="ARBA" id="ARBA00022475"/>
    </source>
</evidence>
<dbReference type="Proteomes" id="UP001596022">
    <property type="component" value="Unassembled WGS sequence"/>
</dbReference>
<feature type="transmembrane region" description="Helical" evidence="8">
    <location>
        <begin position="258"/>
        <end position="275"/>
    </location>
</feature>
<evidence type="ECO:0000256" key="3">
    <source>
        <dbReference type="ARBA" id="ARBA00022448"/>
    </source>
</evidence>
<keyword evidence="5 8" id="KW-0812">Transmembrane</keyword>
<sequence>MRINALTGRIIHQFLRDKRTLALMFLAPLLVMSLVSLIFNGKTYHPKIGVVHAPSTVIQTLEQSQAKITSLSEANANKKLKDQQLDAVLNFNNRNLNLTLEGSDPKTNQAVLQVINHLSTQNRSVGQKPTIHYLHGGPDLTSFDNFGPVLLGIFVFFFVFLIAGVSFLRERTNGTLERLMASPLRRSELVIGYILGFGLFTILQSALIVWYSVYVLNLWMVGSFWFVLLVTLILALVALSLGTLLSTFANNELQMIQFIPLVIVPQVFFSGLFNLDTISDWISWISVITPLYYAADALRDIMIRGEGWQGIYLDLGVLCLFAILFVVLNSLALRKYRRI</sequence>
<dbReference type="InterPro" id="IPR051449">
    <property type="entry name" value="ABC-2_transporter_component"/>
</dbReference>
<feature type="transmembrane region" description="Helical" evidence="8">
    <location>
        <begin position="189"/>
        <end position="211"/>
    </location>
</feature>
<evidence type="ECO:0000256" key="1">
    <source>
        <dbReference type="ARBA" id="ARBA00004651"/>
    </source>
</evidence>
<accession>A0ABV9GKL6</accession>
<evidence type="ECO:0000256" key="6">
    <source>
        <dbReference type="ARBA" id="ARBA00022989"/>
    </source>
</evidence>
<comment type="subcellular location">
    <subcellularLocation>
        <location evidence="1">Cell membrane</location>
        <topology evidence="1">Multi-pass membrane protein</topology>
    </subcellularLocation>
</comment>
<protein>
    <submittedName>
        <fullName evidence="10">ABC transporter permease</fullName>
    </submittedName>
</protein>
<comment type="caution">
    <text evidence="10">The sequence shown here is derived from an EMBL/GenBank/DDBJ whole genome shotgun (WGS) entry which is preliminary data.</text>
</comment>
<feature type="transmembrane region" description="Helical" evidence="8">
    <location>
        <begin position="223"/>
        <end position="246"/>
    </location>
</feature>
<dbReference type="PANTHER" id="PTHR30294:SF38">
    <property type="entry name" value="TRANSPORT PERMEASE PROTEIN"/>
    <property type="match status" value="1"/>
</dbReference>
<evidence type="ECO:0000256" key="2">
    <source>
        <dbReference type="ARBA" id="ARBA00007783"/>
    </source>
</evidence>
<keyword evidence="11" id="KW-1185">Reference proteome</keyword>
<dbReference type="PANTHER" id="PTHR30294">
    <property type="entry name" value="MEMBRANE COMPONENT OF ABC TRANSPORTER YHHJ-RELATED"/>
    <property type="match status" value="1"/>
</dbReference>
<organism evidence="10 11">
    <name type="scientific">Camelliibacillus cellulosilyticus</name>
    <dbReference type="NCBI Taxonomy" id="2174486"/>
    <lineage>
        <taxon>Bacteria</taxon>
        <taxon>Bacillati</taxon>
        <taxon>Bacillota</taxon>
        <taxon>Bacilli</taxon>
        <taxon>Bacillales</taxon>
        <taxon>Sporolactobacillaceae</taxon>
        <taxon>Camelliibacillus</taxon>
    </lineage>
</organism>
<gene>
    <name evidence="10" type="ORF">ACFO4N_02865</name>
</gene>
<comment type="similarity">
    <text evidence="2">Belongs to the ABC-2 integral membrane protein family.</text>
</comment>
<dbReference type="InterPro" id="IPR013525">
    <property type="entry name" value="ABC2_TM"/>
</dbReference>
<keyword evidence="6 8" id="KW-1133">Transmembrane helix</keyword>
<feature type="transmembrane region" description="Helical" evidence="8">
    <location>
        <begin position="21"/>
        <end position="39"/>
    </location>
</feature>
<keyword evidence="3" id="KW-0813">Transport</keyword>
<name>A0ABV9GKL6_9BACL</name>
<evidence type="ECO:0000313" key="11">
    <source>
        <dbReference type="Proteomes" id="UP001596022"/>
    </source>
</evidence>
<proteinExistence type="inferred from homology"/>
<dbReference type="RefSeq" id="WP_376844699.1">
    <property type="nucleotide sequence ID" value="NZ_JBHSFW010000001.1"/>
</dbReference>
<dbReference type="PROSITE" id="PS51012">
    <property type="entry name" value="ABC_TM2"/>
    <property type="match status" value="1"/>
</dbReference>
<evidence type="ECO:0000256" key="8">
    <source>
        <dbReference type="SAM" id="Phobius"/>
    </source>
</evidence>
<dbReference type="EMBL" id="JBHSFW010000001">
    <property type="protein sequence ID" value="MFC4617667.1"/>
    <property type="molecule type" value="Genomic_DNA"/>
</dbReference>
<dbReference type="Pfam" id="PF12698">
    <property type="entry name" value="ABC2_membrane_3"/>
    <property type="match status" value="1"/>
</dbReference>
<feature type="transmembrane region" description="Helical" evidence="8">
    <location>
        <begin position="146"/>
        <end position="168"/>
    </location>
</feature>
<keyword evidence="7 8" id="KW-0472">Membrane</keyword>
<reference evidence="11" key="1">
    <citation type="journal article" date="2019" name="Int. J. Syst. Evol. Microbiol.">
        <title>The Global Catalogue of Microorganisms (GCM) 10K type strain sequencing project: providing services to taxonomists for standard genome sequencing and annotation.</title>
        <authorList>
            <consortium name="The Broad Institute Genomics Platform"/>
            <consortium name="The Broad Institute Genome Sequencing Center for Infectious Disease"/>
            <person name="Wu L."/>
            <person name="Ma J."/>
        </authorList>
    </citation>
    <scope>NUCLEOTIDE SEQUENCE [LARGE SCALE GENOMIC DNA]</scope>
    <source>
        <strain evidence="11">CGMCC 1.16306</strain>
    </source>
</reference>
<evidence type="ECO:0000259" key="9">
    <source>
        <dbReference type="PROSITE" id="PS51012"/>
    </source>
</evidence>
<evidence type="ECO:0000256" key="7">
    <source>
        <dbReference type="ARBA" id="ARBA00023136"/>
    </source>
</evidence>
<evidence type="ECO:0000256" key="5">
    <source>
        <dbReference type="ARBA" id="ARBA00022692"/>
    </source>
</evidence>
<feature type="domain" description="ABC transmembrane type-2" evidence="9">
    <location>
        <begin position="96"/>
        <end position="336"/>
    </location>
</feature>
<keyword evidence="4" id="KW-1003">Cell membrane</keyword>
<feature type="transmembrane region" description="Helical" evidence="8">
    <location>
        <begin position="311"/>
        <end position="333"/>
    </location>
</feature>
<evidence type="ECO:0000313" key="10">
    <source>
        <dbReference type="EMBL" id="MFC4617667.1"/>
    </source>
</evidence>
<dbReference type="InterPro" id="IPR047817">
    <property type="entry name" value="ABC2_TM_bact-type"/>
</dbReference>